<comment type="caution">
    <text evidence="3">The sequence shown here is derived from an EMBL/GenBank/DDBJ whole genome shotgun (WGS) entry which is preliminary data.</text>
</comment>
<gene>
    <name evidence="3" type="ORF">TKK_009010</name>
</gene>
<feature type="region of interest" description="Disordered" evidence="1">
    <location>
        <begin position="1193"/>
        <end position="1267"/>
    </location>
</feature>
<organism evidence="3 4">
    <name type="scientific">Trichogramma kaykai</name>
    <dbReference type="NCBI Taxonomy" id="54128"/>
    <lineage>
        <taxon>Eukaryota</taxon>
        <taxon>Metazoa</taxon>
        <taxon>Ecdysozoa</taxon>
        <taxon>Arthropoda</taxon>
        <taxon>Hexapoda</taxon>
        <taxon>Insecta</taxon>
        <taxon>Pterygota</taxon>
        <taxon>Neoptera</taxon>
        <taxon>Endopterygota</taxon>
        <taxon>Hymenoptera</taxon>
        <taxon>Apocrita</taxon>
        <taxon>Proctotrupomorpha</taxon>
        <taxon>Chalcidoidea</taxon>
        <taxon>Trichogrammatidae</taxon>
        <taxon>Trichogramma</taxon>
    </lineage>
</organism>
<name>A0ABD2WWK4_9HYME</name>
<evidence type="ECO:0000313" key="3">
    <source>
        <dbReference type="EMBL" id="KAL3396963.1"/>
    </source>
</evidence>
<feature type="compositionally biased region" description="Basic and acidic residues" evidence="1">
    <location>
        <begin position="912"/>
        <end position="936"/>
    </location>
</feature>
<dbReference type="InterPro" id="IPR051372">
    <property type="entry name" value="CWC21"/>
</dbReference>
<feature type="compositionally biased region" description="Low complexity" evidence="1">
    <location>
        <begin position="334"/>
        <end position="351"/>
    </location>
</feature>
<reference evidence="3 4" key="1">
    <citation type="journal article" date="2024" name="bioRxiv">
        <title>A reference genome for Trichogramma kaykai: A tiny desert-dwelling parasitoid wasp with competing sex-ratio distorters.</title>
        <authorList>
            <person name="Culotta J."/>
            <person name="Lindsey A.R."/>
        </authorList>
    </citation>
    <scope>NUCLEOTIDE SEQUENCE [LARGE SCALE GENOMIC DNA]</scope>
    <source>
        <strain evidence="3 4">KSX58</strain>
    </source>
</reference>
<feature type="signal peptide" evidence="2">
    <location>
        <begin position="1"/>
        <end position="21"/>
    </location>
</feature>
<feature type="compositionally biased region" description="Low complexity" evidence="1">
    <location>
        <begin position="1844"/>
        <end position="1869"/>
    </location>
</feature>
<feature type="compositionally biased region" description="Polar residues" evidence="1">
    <location>
        <begin position="459"/>
        <end position="474"/>
    </location>
</feature>
<feature type="compositionally biased region" description="Polar residues" evidence="1">
    <location>
        <begin position="588"/>
        <end position="599"/>
    </location>
</feature>
<feature type="compositionally biased region" description="Low complexity" evidence="1">
    <location>
        <begin position="718"/>
        <end position="731"/>
    </location>
</feature>
<feature type="compositionally biased region" description="Polar residues" evidence="1">
    <location>
        <begin position="937"/>
        <end position="962"/>
    </location>
</feature>
<dbReference type="Proteomes" id="UP001627154">
    <property type="component" value="Unassembled WGS sequence"/>
</dbReference>
<feature type="compositionally biased region" description="Basic and acidic residues" evidence="1">
    <location>
        <begin position="968"/>
        <end position="988"/>
    </location>
</feature>
<feature type="compositionally biased region" description="Polar residues" evidence="1">
    <location>
        <begin position="178"/>
        <end position="193"/>
    </location>
</feature>
<feature type="compositionally biased region" description="Basic and acidic residues" evidence="1">
    <location>
        <begin position="1519"/>
        <end position="1536"/>
    </location>
</feature>
<evidence type="ECO:0000256" key="1">
    <source>
        <dbReference type="SAM" id="MobiDB-lite"/>
    </source>
</evidence>
<feature type="compositionally biased region" description="Low complexity" evidence="1">
    <location>
        <begin position="440"/>
        <end position="452"/>
    </location>
</feature>
<feature type="compositionally biased region" description="Basic and acidic residues" evidence="1">
    <location>
        <begin position="319"/>
        <end position="329"/>
    </location>
</feature>
<feature type="region of interest" description="Disordered" evidence="1">
    <location>
        <begin position="48"/>
        <end position="127"/>
    </location>
</feature>
<feature type="compositionally biased region" description="Polar residues" evidence="1">
    <location>
        <begin position="561"/>
        <end position="577"/>
    </location>
</feature>
<feature type="chain" id="PRO_5044815440" evidence="2">
    <location>
        <begin position="22"/>
        <end position="2095"/>
    </location>
</feature>
<feature type="compositionally biased region" description="Low complexity" evidence="1">
    <location>
        <begin position="1230"/>
        <end position="1243"/>
    </location>
</feature>
<feature type="region of interest" description="Disordered" evidence="1">
    <location>
        <begin position="301"/>
        <end position="357"/>
    </location>
</feature>
<keyword evidence="2" id="KW-0732">Signal</keyword>
<protein>
    <submittedName>
        <fullName evidence="3">Uncharacterized protein</fullName>
    </submittedName>
</protein>
<feature type="compositionally biased region" description="Basic and acidic residues" evidence="1">
    <location>
        <begin position="1050"/>
        <end position="1059"/>
    </location>
</feature>
<feature type="compositionally biased region" description="Basic residues" evidence="1">
    <location>
        <begin position="994"/>
        <end position="1023"/>
    </location>
</feature>
<feature type="region of interest" description="Disordered" evidence="1">
    <location>
        <begin position="1925"/>
        <end position="1944"/>
    </location>
</feature>
<evidence type="ECO:0000313" key="4">
    <source>
        <dbReference type="Proteomes" id="UP001627154"/>
    </source>
</evidence>
<feature type="region of interest" description="Disordered" evidence="1">
    <location>
        <begin position="649"/>
        <end position="1111"/>
    </location>
</feature>
<feature type="compositionally biased region" description="Basic and acidic residues" evidence="1">
    <location>
        <begin position="1253"/>
        <end position="1267"/>
    </location>
</feature>
<feature type="compositionally biased region" description="Basic and acidic residues" evidence="1">
    <location>
        <begin position="1096"/>
        <end position="1111"/>
    </location>
</feature>
<feature type="compositionally biased region" description="Low complexity" evidence="1">
    <location>
        <begin position="392"/>
        <end position="422"/>
    </location>
</feature>
<feature type="region of interest" description="Disordered" evidence="1">
    <location>
        <begin position="1821"/>
        <end position="1869"/>
    </location>
</feature>
<dbReference type="PANTHER" id="PTHR36562">
    <property type="entry name" value="SERINE/ARGININE REPETITIVE MATRIX 2"/>
    <property type="match status" value="1"/>
</dbReference>
<sequence length="2095" mass="229334">MSVLLLLLLIVVVVCLSVCSSSSPCTAELRFVREPYYYEPNVGLSDMASREKRNSVPSQKNKQRANDSLSAETNNTSETNNSSINTTPSTGRKAKQSLANNVRNQTAQEASEVVGSQATSKVEASLPRKRAIQTALKKKQKAKKILIKPKVPIKTLKRIAEAKKILGKKKKGPAPKINQINIKTEPSENNINHTDLRNKSKTAKKATKNSAKVNEEAKKLIKPPPKLLRNSRSSTASQKTSSAQEDLIVEEVKIKLEPIDYESTIESVVAASSMIIDDTIVKVEEEETEVEVKKLVKNPFSGKKNLRNGKLRSSSNKAELADAEKKAIMSDEGQQQQTSAESGSSSSSSSSMGPTVKSDVELAPHQFITVAHIETTSRSYEAIEDIGRNSPATSTSSSSAKATANSAQQATRPASISRASAASEDEISRASPTPSEDRQSIASSTATTNSASARRRSSLNDSTAQASGSTRRNSIASDPAVLDVMIESIKFNIAKSIESKVYDSKGFLLNGKSFEPPKAESSDDKTKGYYRVVAAKKSTSNLSLTIKEPSGGSSNKKEPEQQQQLGPSSLMATNAKKSSSSSSSSSSAEDGTTMKTAASATPKLADTAKEIEKLVMGENDKAVTITTSPGTNSTNSADYDSKATTTITAATSSVDEQQLAADSAAKTPEKENEPDIVAANKVEEPAVNAPVVKAEPEVKKVSPTRRSTRVTALEARRSLSASDSQSLNSSSDDGKSNPKESSPSKSVEATVKSSATPMEIDESTVGKTAAPAEKSTKVATPPPTKTDTDKPIETLNKVADALEQQSVKSDADQKPEPMAVDSEEHDENELRLVIDESKENSVVDESETTAQDCDKMDSVAEASNLVDVPKVERTEQKAPTPRVLRTRSDKKKGDKIEKEEKTEPESVGIVNEKVEVNEKVNEEAPAKITENNDTKTESNSNDELQNVSKSEPPSEQSLNDESIVSVPDSEKVKIEPADLPADEQKDTPSEVPSKRRMREAKKRFPLKPPAKGKRGPRGRRAERKKSNTPTKEESALDNEVANINKCSNSEAEKSERRGNSAEVADNGTEVFPVNRSKSENDIGTVHRSASSISNGKESRESEESRDSKLMDDLNESFEEIVEAPAELAKKDFILGLLGLQVSENAENSKIQSDGRNSEEYAKRMAELEKLQPRKNKAKIHRAPIKTIIRVPTKDGETRKRSRSPIKMVLKQQGKQEGDNPDNIMYTIQKEAGASGQEESSSGANRKINTNPRHTLDDGRANSPIKDRQSLVIPEKASSFSIHPGQLCKDDCAFCRGKFGSLDTPMHLGSEKLAEECKKLKIEPPVEKDSCLCDACYRHINRKILGKPEIRPRTKAKQMTGRCIVKDCTVAGKNSIKRRYLSKLRSQLGKDWLHKKSDNAYPATVGFCDQHYQIASRYLHCSLCGTTLVRNYSFLFSQTPKNVEAMNNRFKKMGILSQMEVNEYMCNECNIFCKCHAKNSTIEEMRDNDRNFCLMYRKKLMTRAGMSVSTSESETEDDADVKVDNENKPRTSRKEVSAEQALHMTKIQLENEDISRDTSEKSTPEPPKEPPSKPEHSAVNSRVMNIENAIEKLKKRKAIDMNTTEFVAPENRPGSSSYTDFVSVDRDVSLTRLPKRRKTINNGGQAFSPDIAPVVERLGSNPSISVRTLFPGEEEMNLHVNVDFNNVLHTTPEGWERVSAIIQCDKETKTLWEFLQRPYGNLSSFFRHLILLEKYYRSGDLFLAPNASRNAINYSTSVQNRLISFEGPEKMEALSDTPPFELNNSHRLSGGCIIEQRPSHSNSVTITPSSYISTNSTVTITPSTSAAGSSSGPMQQNPSVSIHPSNSTVSITPSSTPMSSSTVNITPPTSSITITPSNSIANVTAQLSRMDSSPRVVKLTSGVSIIKKPPPSLQRLQMNNVTATAVNGSAKRKESHPVQKNTGQSGKMMQLTEDDYMRYQTLKKQKISITSAGKSSASGSSHSMLPKKTKSNVSVLEYGKAPPPNQLTFQQQIFRQQEMLNQRHPGDFEPIICDMRASANENSPTQNFLNLNLPKAIHVTKSTAPIATSTPRAHLPTKYPKNLLIIPQPMVQPQDK</sequence>
<dbReference type="EMBL" id="JBJJXI010000067">
    <property type="protein sequence ID" value="KAL3396963.1"/>
    <property type="molecule type" value="Genomic_DNA"/>
</dbReference>
<feature type="compositionally biased region" description="Low complexity" evidence="1">
    <location>
        <begin position="227"/>
        <end position="244"/>
    </location>
</feature>
<feature type="region of interest" description="Disordered" evidence="1">
    <location>
        <begin position="167"/>
        <end position="244"/>
    </location>
</feature>
<feature type="compositionally biased region" description="Basic and acidic residues" evidence="1">
    <location>
        <begin position="828"/>
        <end position="841"/>
    </location>
</feature>
<keyword evidence="4" id="KW-1185">Reference proteome</keyword>
<dbReference type="PANTHER" id="PTHR36562:SF6">
    <property type="entry name" value="EG:133E12.4 PROTEIN"/>
    <property type="match status" value="1"/>
</dbReference>
<feature type="compositionally biased region" description="Basic and acidic residues" evidence="1">
    <location>
        <begin position="1552"/>
        <end position="1575"/>
    </location>
</feature>
<feature type="region of interest" description="Disordered" evidence="1">
    <location>
        <begin position="541"/>
        <end position="604"/>
    </location>
</feature>
<feature type="compositionally biased region" description="Basic and acidic residues" evidence="1">
    <location>
        <begin position="891"/>
        <end position="904"/>
    </location>
</feature>
<feature type="region of interest" description="Disordered" evidence="1">
    <location>
        <begin position="387"/>
        <end position="474"/>
    </location>
</feature>
<feature type="compositionally biased region" description="Low complexity" evidence="1">
    <location>
        <begin position="68"/>
        <end position="90"/>
    </location>
</feature>
<accession>A0ABD2WWK4</accession>
<proteinExistence type="predicted"/>
<feature type="compositionally biased region" description="Low complexity" evidence="1">
    <location>
        <begin position="1968"/>
        <end position="1982"/>
    </location>
</feature>
<feature type="compositionally biased region" description="Polar residues" evidence="1">
    <location>
        <begin position="97"/>
        <end position="122"/>
    </location>
</feature>
<feature type="region of interest" description="Disordered" evidence="1">
    <location>
        <begin position="1503"/>
        <end position="1581"/>
    </location>
</feature>
<feature type="compositionally biased region" description="Low complexity" evidence="1">
    <location>
        <begin position="1821"/>
        <end position="1832"/>
    </location>
</feature>
<evidence type="ECO:0000256" key="2">
    <source>
        <dbReference type="SAM" id="SignalP"/>
    </source>
</evidence>
<feature type="compositionally biased region" description="Polar residues" evidence="1">
    <location>
        <begin position="1833"/>
        <end position="1843"/>
    </location>
</feature>
<feature type="region of interest" description="Disordered" evidence="1">
    <location>
        <begin position="1968"/>
        <end position="1987"/>
    </location>
</feature>
<feature type="compositionally biased region" description="Low complexity" evidence="1">
    <location>
        <begin position="578"/>
        <end position="587"/>
    </location>
</feature>